<evidence type="ECO:0000256" key="7">
    <source>
        <dbReference type="ARBA" id="ARBA00022927"/>
    </source>
</evidence>
<evidence type="ECO:0000256" key="3">
    <source>
        <dbReference type="ARBA" id="ARBA00006972"/>
    </source>
</evidence>
<dbReference type="Proteomes" id="UP000019384">
    <property type="component" value="Unassembled WGS sequence"/>
</dbReference>
<comment type="subcellular location">
    <subcellularLocation>
        <location evidence="1">Cell membrane</location>
    </subcellularLocation>
    <subcellularLocation>
        <location evidence="2">Membrane</location>
        <location evidence="2">Coated pit</location>
        <topology evidence="2">Peripheral membrane protein</topology>
        <orientation evidence="2">Cytoplasmic side</orientation>
    </subcellularLocation>
</comment>
<dbReference type="CDD" id="cd14833">
    <property type="entry name" value="AP2_sigma"/>
    <property type="match status" value="1"/>
</dbReference>
<dbReference type="GeneID" id="34520097"/>
<organism evidence="14 15">
    <name type="scientific">Kuraishia capsulata CBS 1993</name>
    <dbReference type="NCBI Taxonomy" id="1382522"/>
    <lineage>
        <taxon>Eukaryota</taxon>
        <taxon>Fungi</taxon>
        <taxon>Dikarya</taxon>
        <taxon>Ascomycota</taxon>
        <taxon>Saccharomycotina</taxon>
        <taxon>Pichiomycetes</taxon>
        <taxon>Pichiales</taxon>
        <taxon>Pichiaceae</taxon>
        <taxon>Kuraishia</taxon>
    </lineage>
</organism>
<accession>W6MJJ4</accession>
<comment type="subunit">
    <text evidence="11">Adaptor protein complex 2 (AP-2) is a heterotetramer composed of two large adaptins (alpha-type subunit apl3 and beta-type subunit apl1), a medium chain (mu-type subunit apm4) and a small adaptin (sigma-type subunit aps2).</text>
</comment>
<evidence type="ECO:0000313" key="14">
    <source>
        <dbReference type="EMBL" id="CDK26709.1"/>
    </source>
</evidence>
<feature type="domain" description="AP complex mu/sigma subunit" evidence="13">
    <location>
        <begin position="3"/>
        <end position="142"/>
    </location>
</feature>
<evidence type="ECO:0000256" key="1">
    <source>
        <dbReference type="ARBA" id="ARBA00004236"/>
    </source>
</evidence>
<evidence type="ECO:0000256" key="9">
    <source>
        <dbReference type="ARBA" id="ARBA00023176"/>
    </source>
</evidence>
<reference evidence="14" key="1">
    <citation type="submission" date="2013-12" db="EMBL/GenBank/DDBJ databases">
        <authorList>
            <person name="Genoscope - CEA"/>
        </authorList>
    </citation>
    <scope>NUCLEOTIDE SEQUENCE</scope>
    <source>
        <strain evidence="14">CBS 1993</strain>
    </source>
</reference>
<comment type="similarity">
    <text evidence="3 12">Belongs to the adaptor complexes small subunit family.</text>
</comment>
<keyword evidence="8 12" id="KW-0472">Membrane</keyword>
<evidence type="ECO:0000256" key="5">
    <source>
        <dbReference type="ARBA" id="ARBA00022475"/>
    </source>
</evidence>
<protein>
    <recommendedName>
        <fullName evidence="12">AP complex subunit sigma</fullName>
    </recommendedName>
</protein>
<dbReference type="PIRSF" id="PIRSF015588">
    <property type="entry name" value="AP_complex_sigma"/>
    <property type="match status" value="1"/>
</dbReference>
<evidence type="ECO:0000259" key="13">
    <source>
        <dbReference type="Pfam" id="PF01217"/>
    </source>
</evidence>
<name>W6MJJ4_9ASCO</name>
<dbReference type="InterPro" id="IPR016635">
    <property type="entry name" value="AP_complex_ssu"/>
</dbReference>
<evidence type="ECO:0000256" key="12">
    <source>
        <dbReference type="PIRNR" id="PIRNR015588"/>
    </source>
</evidence>
<dbReference type="InterPro" id="IPR011012">
    <property type="entry name" value="Longin-like_dom_sf"/>
</dbReference>
<dbReference type="OrthoDB" id="371463at2759"/>
<sequence>MAIQFLLALNRQGKTRVSKWYVNASDEEKWKTESQVHKLICSRDHKNQSNFVQFQSRKLVYKRYAGLFFCFCIDVQDNELSYLESIRLLVEVLDSYFNNVCELDLVFNFYKVSEVIDEMFLSGEIEETSKDVILQRVQETAKLD</sequence>
<keyword evidence="7 12" id="KW-0653">Protein transport</keyword>
<dbReference type="EMBL" id="HG793127">
    <property type="protein sequence ID" value="CDK26709.1"/>
    <property type="molecule type" value="Genomic_DNA"/>
</dbReference>
<comment type="function">
    <text evidence="10">Component of the adaptor complexes which link clathrin to receptors in coated vesicles. Clathrin-associated protein complexes are believed to interact with the cytoplasmic tails of membrane proteins, leading to their selection and concentration.</text>
</comment>
<keyword evidence="5" id="KW-1003">Cell membrane</keyword>
<dbReference type="AlphaFoldDB" id="W6MJJ4"/>
<evidence type="ECO:0000256" key="6">
    <source>
        <dbReference type="ARBA" id="ARBA00022583"/>
    </source>
</evidence>
<dbReference type="InterPro" id="IPR022775">
    <property type="entry name" value="AP_mu_sigma_su"/>
</dbReference>
<dbReference type="Pfam" id="PF01217">
    <property type="entry name" value="Clat_adaptor_s"/>
    <property type="match status" value="1"/>
</dbReference>
<gene>
    <name evidence="14" type="ORF">KUCA_T00002683001</name>
</gene>
<dbReference type="HOGENOM" id="CLU_061221_3_1_1"/>
<dbReference type="STRING" id="1382522.W6MJJ4"/>
<dbReference type="SUPFAM" id="SSF64356">
    <property type="entry name" value="SNARE-like"/>
    <property type="match status" value="1"/>
</dbReference>
<evidence type="ECO:0000256" key="8">
    <source>
        <dbReference type="ARBA" id="ARBA00023136"/>
    </source>
</evidence>
<dbReference type="GO" id="GO:0072583">
    <property type="term" value="P:clathrin-dependent endocytosis"/>
    <property type="evidence" value="ECO:0007669"/>
    <property type="project" value="InterPro"/>
</dbReference>
<keyword evidence="15" id="KW-1185">Reference proteome</keyword>
<reference evidence="14" key="2">
    <citation type="submission" date="2014-02" db="EMBL/GenBank/DDBJ databases">
        <title>Complete DNA sequence of /Kuraishia capsulata/ illustrates novel genomic features among budding yeasts (/Saccharomycotina/).</title>
        <authorList>
            <person name="Morales L."/>
            <person name="Noel B."/>
            <person name="Porcel B."/>
            <person name="Marcet-Houben M."/>
            <person name="Hullo M-F."/>
            <person name="Sacerdot C."/>
            <person name="Tekaia F."/>
            <person name="Leh-Louis V."/>
            <person name="Despons L."/>
            <person name="Khanna V."/>
            <person name="Aury J-M."/>
            <person name="Barbe V."/>
            <person name="Couloux A."/>
            <person name="Labadie K."/>
            <person name="Pelletier E."/>
            <person name="Souciet J-L."/>
            <person name="Boekhout T."/>
            <person name="Gabaldon T."/>
            <person name="Wincker P."/>
            <person name="Dujon B."/>
        </authorList>
    </citation>
    <scope>NUCLEOTIDE SEQUENCE</scope>
    <source>
        <strain evidence="14">CBS 1993</strain>
    </source>
</reference>
<dbReference type="GO" id="GO:0035615">
    <property type="term" value="F:clathrin adaptor activity"/>
    <property type="evidence" value="ECO:0007669"/>
    <property type="project" value="InterPro"/>
</dbReference>
<keyword evidence="4 12" id="KW-0813">Transport</keyword>
<dbReference type="RefSeq" id="XP_022458709.1">
    <property type="nucleotide sequence ID" value="XM_022602956.1"/>
</dbReference>
<evidence type="ECO:0000256" key="11">
    <source>
        <dbReference type="ARBA" id="ARBA00034519"/>
    </source>
</evidence>
<evidence type="ECO:0000256" key="4">
    <source>
        <dbReference type="ARBA" id="ARBA00022448"/>
    </source>
</evidence>
<dbReference type="InterPro" id="IPR027156">
    <property type="entry name" value="APS2"/>
</dbReference>
<keyword evidence="9" id="KW-0168">Coated pit</keyword>
<evidence type="ECO:0000256" key="10">
    <source>
        <dbReference type="ARBA" id="ARBA00025487"/>
    </source>
</evidence>
<dbReference type="PANTHER" id="PTHR11753">
    <property type="entry name" value="ADAPTOR COMPLEXES SMALL SUBUNIT FAMILY"/>
    <property type="match status" value="1"/>
</dbReference>
<dbReference type="GO" id="GO:0006886">
    <property type="term" value="P:intracellular protein transport"/>
    <property type="evidence" value="ECO:0007669"/>
    <property type="project" value="UniProtKB-UniRule"/>
</dbReference>
<dbReference type="GO" id="GO:0030122">
    <property type="term" value="C:AP-2 adaptor complex"/>
    <property type="evidence" value="ECO:0007669"/>
    <property type="project" value="EnsemblFungi"/>
</dbReference>
<dbReference type="Gene3D" id="3.30.450.60">
    <property type="match status" value="1"/>
</dbReference>
<evidence type="ECO:0000313" key="15">
    <source>
        <dbReference type="Proteomes" id="UP000019384"/>
    </source>
</evidence>
<evidence type="ECO:0000256" key="2">
    <source>
        <dbReference type="ARBA" id="ARBA00004277"/>
    </source>
</evidence>
<proteinExistence type="inferred from homology"/>
<dbReference type="FunFam" id="3.30.450.60:FF:000010">
    <property type="entry name" value="AP complex subunit sigma"/>
    <property type="match status" value="1"/>
</dbReference>
<keyword evidence="6" id="KW-0254">Endocytosis</keyword>